<dbReference type="PANTHER" id="PTHR15583">
    <property type="entry name" value="INTERLEUKIN-17 RECEPTOR"/>
    <property type="match status" value="1"/>
</dbReference>
<accession>A0A6F9DFM1</accession>
<proteinExistence type="evidence at transcript level"/>
<dbReference type="GO" id="GO:0016020">
    <property type="term" value="C:membrane"/>
    <property type="evidence" value="ECO:0007669"/>
    <property type="project" value="UniProtKB-SubCell"/>
</dbReference>
<evidence type="ECO:0000313" key="9">
    <source>
        <dbReference type="EMBL" id="CAB3255999.1"/>
    </source>
</evidence>
<keyword evidence="2" id="KW-0812">Transmembrane</keyword>
<dbReference type="EMBL" id="LR785968">
    <property type="protein sequence ID" value="CAB3255999.1"/>
    <property type="molecule type" value="mRNA"/>
</dbReference>
<evidence type="ECO:0000256" key="7">
    <source>
        <dbReference type="ARBA" id="ARBA00023180"/>
    </source>
</evidence>
<keyword evidence="5" id="KW-0472">Membrane</keyword>
<dbReference type="InterPro" id="IPR039465">
    <property type="entry name" value="IL-17_rcpt-like"/>
</dbReference>
<protein>
    <submittedName>
        <fullName evidence="9">Interleukin-17 receptor A-like</fullName>
    </submittedName>
</protein>
<name>A0A6F9DFM1_9ASCI</name>
<reference evidence="9" key="1">
    <citation type="submission" date="2020-04" db="EMBL/GenBank/DDBJ databases">
        <authorList>
            <person name="Neveu A P."/>
        </authorList>
    </citation>
    <scope>NUCLEOTIDE SEQUENCE</scope>
    <source>
        <tissue evidence="9">Whole embryo</tissue>
    </source>
</reference>
<dbReference type="PROSITE" id="PS51534">
    <property type="entry name" value="SEFIR"/>
    <property type="match status" value="1"/>
</dbReference>
<evidence type="ECO:0000256" key="2">
    <source>
        <dbReference type="ARBA" id="ARBA00022692"/>
    </source>
</evidence>
<dbReference type="AlphaFoldDB" id="A0A6F9DFM1"/>
<evidence type="ECO:0000256" key="3">
    <source>
        <dbReference type="ARBA" id="ARBA00022729"/>
    </source>
</evidence>
<feature type="domain" description="SEFIR" evidence="8">
    <location>
        <begin position="1"/>
        <end position="141"/>
    </location>
</feature>
<dbReference type="PANTHER" id="PTHR15583:SF7">
    <property type="entry name" value="INTERLEUKIN CYTOKINE RECEPTOR-RELATED PROTEIN 2"/>
    <property type="match status" value="1"/>
</dbReference>
<keyword evidence="4" id="KW-1133">Transmembrane helix</keyword>
<organism evidence="9">
    <name type="scientific">Phallusia mammillata</name>
    <dbReference type="NCBI Taxonomy" id="59560"/>
    <lineage>
        <taxon>Eukaryota</taxon>
        <taxon>Metazoa</taxon>
        <taxon>Chordata</taxon>
        <taxon>Tunicata</taxon>
        <taxon>Ascidiacea</taxon>
        <taxon>Phlebobranchia</taxon>
        <taxon>Ascidiidae</taxon>
        <taxon>Phallusia</taxon>
    </lineage>
</organism>
<evidence type="ECO:0000256" key="5">
    <source>
        <dbReference type="ARBA" id="ARBA00023136"/>
    </source>
</evidence>
<evidence type="ECO:0000256" key="1">
    <source>
        <dbReference type="ARBA" id="ARBA00004479"/>
    </source>
</evidence>
<gene>
    <name evidence="9" type="primary">Il17ra-003</name>
</gene>
<dbReference type="Pfam" id="PF08357">
    <property type="entry name" value="SEFIR"/>
    <property type="match status" value="1"/>
</dbReference>
<evidence type="ECO:0000256" key="4">
    <source>
        <dbReference type="ARBA" id="ARBA00022989"/>
    </source>
</evidence>
<comment type="subcellular location">
    <subcellularLocation>
        <location evidence="1">Membrane</location>
        <topology evidence="1">Single-pass type I membrane protein</topology>
    </subcellularLocation>
</comment>
<keyword evidence="3" id="KW-0732">Signal</keyword>
<sequence>MTVYIVFVDDHPKHKDIILKFASFLQCDLGFHVLLELWEQDAIYKDSLTWMENSLNKSDKIIVVWSPGAKRRWESQNKVDQTDMFCPVVKKIKGDLLMKRNTGKYFCAFFDYCSDTDVPKAFSELSFCNFKLMNQFEDLYFRLTTLEKFQPGKVIHQNKVTTKSCFTHQENKFGKVLSDAVVEMCDFVQSNPDWSENKEKQLDISITEANKIDDGPSLVNTINLPPLPSLKVEAKSVKHNETSTANSQIPPPQLNEPVILDDSIIMPLEISVLTDNISFATESLPSRQPTEHEEAKIVLNPNSEEQKPVSDNFKDSGIGSPEPNPLFHVSAFSFAESDIADNAAAYRPVCIEPIDMKNDPWNSLAQINNVSV</sequence>
<keyword evidence="7" id="KW-0325">Glycoprotein</keyword>
<evidence type="ECO:0000256" key="6">
    <source>
        <dbReference type="ARBA" id="ARBA00023170"/>
    </source>
</evidence>
<dbReference type="Gene3D" id="3.40.50.11530">
    <property type="match status" value="1"/>
</dbReference>
<dbReference type="GO" id="GO:0030368">
    <property type="term" value="F:interleukin-17 receptor activity"/>
    <property type="evidence" value="ECO:0007669"/>
    <property type="project" value="InterPro"/>
</dbReference>
<evidence type="ECO:0000259" key="8">
    <source>
        <dbReference type="PROSITE" id="PS51534"/>
    </source>
</evidence>
<keyword evidence="6 9" id="KW-0675">Receptor</keyword>
<dbReference type="InterPro" id="IPR013568">
    <property type="entry name" value="SEFIR_dom"/>
</dbReference>